<dbReference type="InterPro" id="IPR013324">
    <property type="entry name" value="RNA_pol_sigma_r3/r4-like"/>
</dbReference>
<evidence type="ECO:0000313" key="9">
    <source>
        <dbReference type="EMBL" id="TWU08199.1"/>
    </source>
</evidence>
<dbReference type="PROSITE" id="PS01063">
    <property type="entry name" value="SIGMA70_ECF"/>
    <property type="match status" value="1"/>
</dbReference>
<dbReference type="GO" id="GO:0016987">
    <property type="term" value="F:sigma factor activity"/>
    <property type="evidence" value="ECO:0007669"/>
    <property type="project" value="UniProtKB-KW"/>
</dbReference>
<keyword evidence="2 6" id="KW-0805">Transcription regulation</keyword>
<dbReference type="SUPFAM" id="SSF88659">
    <property type="entry name" value="Sigma3 and sigma4 domains of RNA polymerase sigma factors"/>
    <property type="match status" value="1"/>
</dbReference>
<evidence type="ECO:0000256" key="6">
    <source>
        <dbReference type="RuleBase" id="RU000716"/>
    </source>
</evidence>
<dbReference type="GO" id="GO:0003677">
    <property type="term" value="F:DNA binding"/>
    <property type="evidence" value="ECO:0007669"/>
    <property type="project" value="UniProtKB-KW"/>
</dbReference>
<dbReference type="CDD" id="cd06171">
    <property type="entry name" value="Sigma70_r4"/>
    <property type="match status" value="1"/>
</dbReference>
<evidence type="ECO:0000256" key="2">
    <source>
        <dbReference type="ARBA" id="ARBA00023015"/>
    </source>
</evidence>
<evidence type="ECO:0000313" key="10">
    <source>
        <dbReference type="Proteomes" id="UP000320176"/>
    </source>
</evidence>
<evidence type="ECO:0000256" key="1">
    <source>
        <dbReference type="ARBA" id="ARBA00010641"/>
    </source>
</evidence>
<dbReference type="NCBIfam" id="TIGR02937">
    <property type="entry name" value="sigma70-ECF"/>
    <property type="match status" value="1"/>
</dbReference>
<organism evidence="9 10">
    <name type="scientific">Stieleria varia</name>
    <dbReference type="NCBI Taxonomy" id="2528005"/>
    <lineage>
        <taxon>Bacteria</taxon>
        <taxon>Pseudomonadati</taxon>
        <taxon>Planctomycetota</taxon>
        <taxon>Planctomycetia</taxon>
        <taxon>Pirellulales</taxon>
        <taxon>Pirellulaceae</taxon>
        <taxon>Stieleria</taxon>
    </lineage>
</organism>
<dbReference type="PANTHER" id="PTHR43133">
    <property type="entry name" value="RNA POLYMERASE ECF-TYPE SIGMA FACTO"/>
    <property type="match status" value="1"/>
</dbReference>
<keyword evidence="10" id="KW-1185">Reference proteome</keyword>
<dbReference type="InterPro" id="IPR039425">
    <property type="entry name" value="RNA_pol_sigma-70-like"/>
</dbReference>
<keyword evidence="5 6" id="KW-0804">Transcription</keyword>
<name>A0A5C6BA93_9BACT</name>
<comment type="caution">
    <text evidence="9">The sequence shown here is derived from an EMBL/GenBank/DDBJ whole genome shotgun (WGS) entry which is preliminary data.</text>
</comment>
<evidence type="ECO:0000256" key="3">
    <source>
        <dbReference type="ARBA" id="ARBA00023082"/>
    </source>
</evidence>
<accession>A0A5C6BA93</accession>
<feature type="domain" description="RNA polymerase sigma factor 70 region 4 type 2" evidence="8">
    <location>
        <begin position="160"/>
        <end position="210"/>
    </location>
</feature>
<dbReference type="InterPro" id="IPR013325">
    <property type="entry name" value="RNA_pol_sigma_r2"/>
</dbReference>
<dbReference type="GO" id="GO:0006352">
    <property type="term" value="P:DNA-templated transcription initiation"/>
    <property type="evidence" value="ECO:0007669"/>
    <property type="project" value="InterPro"/>
</dbReference>
<dbReference type="PANTHER" id="PTHR43133:SF60">
    <property type="entry name" value="RNA POLYMERASE SIGMA FACTOR SIGV"/>
    <property type="match status" value="1"/>
</dbReference>
<comment type="similarity">
    <text evidence="1 6">Belongs to the sigma-70 factor family. ECF subfamily.</text>
</comment>
<dbReference type="Pfam" id="PF08281">
    <property type="entry name" value="Sigma70_r4_2"/>
    <property type="match status" value="1"/>
</dbReference>
<dbReference type="Gene3D" id="1.10.1740.10">
    <property type="match status" value="1"/>
</dbReference>
<dbReference type="InterPro" id="IPR014284">
    <property type="entry name" value="RNA_pol_sigma-70_dom"/>
</dbReference>
<reference evidence="9 10" key="1">
    <citation type="submission" date="2019-02" db="EMBL/GenBank/DDBJ databases">
        <title>Deep-cultivation of Planctomycetes and their phenomic and genomic characterization uncovers novel biology.</title>
        <authorList>
            <person name="Wiegand S."/>
            <person name="Jogler M."/>
            <person name="Boedeker C."/>
            <person name="Pinto D."/>
            <person name="Vollmers J."/>
            <person name="Rivas-Marin E."/>
            <person name="Kohn T."/>
            <person name="Peeters S.H."/>
            <person name="Heuer A."/>
            <person name="Rast P."/>
            <person name="Oberbeckmann S."/>
            <person name="Bunk B."/>
            <person name="Jeske O."/>
            <person name="Meyerdierks A."/>
            <person name="Storesund J.E."/>
            <person name="Kallscheuer N."/>
            <person name="Luecker S."/>
            <person name="Lage O.M."/>
            <person name="Pohl T."/>
            <person name="Merkel B.J."/>
            <person name="Hornburger P."/>
            <person name="Mueller R.-W."/>
            <person name="Bruemmer F."/>
            <person name="Labrenz M."/>
            <person name="Spormann A.M."/>
            <person name="Op Den Camp H."/>
            <person name="Overmann J."/>
            <person name="Amann R."/>
            <person name="Jetten M.S.M."/>
            <person name="Mascher T."/>
            <person name="Medema M.H."/>
            <person name="Devos D.P."/>
            <person name="Kaster A.-K."/>
            <person name="Ovreas L."/>
            <person name="Rohde M."/>
            <person name="Galperin M.Y."/>
            <person name="Jogler C."/>
        </authorList>
    </citation>
    <scope>NUCLEOTIDE SEQUENCE [LARGE SCALE GENOMIC DNA]</scope>
    <source>
        <strain evidence="9 10">Pla52n</strain>
    </source>
</reference>
<dbReference type="EMBL" id="SJPN01000001">
    <property type="protein sequence ID" value="TWU08199.1"/>
    <property type="molecule type" value="Genomic_DNA"/>
</dbReference>
<dbReference type="InterPro" id="IPR000838">
    <property type="entry name" value="RNA_pol_sigma70_ECF_CS"/>
</dbReference>
<feature type="domain" description="RNA polymerase sigma-70 region 2" evidence="7">
    <location>
        <begin position="61"/>
        <end position="126"/>
    </location>
</feature>
<gene>
    <name evidence="9" type="primary">sigE_3</name>
    <name evidence="9" type="ORF">Pla52n_07810</name>
</gene>
<dbReference type="Pfam" id="PF04542">
    <property type="entry name" value="Sigma70_r2"/>
    <property type="match status" value="1"/>
</dbReference>
<evidence type="ECO:0000259" key="7">
    <source>
        <dbReference type="Pfam" id="PF04542"/>
    </source>
</evidence>
<dbReference type="OrthoDB" id="9784272at2"/>
<dbReference type="InterPro" id="IPR013249">
    <property type="entry name" value="RNA_pol_sigma70_r4_t2"/>
</dbReference>
<dbReference type="RefSeq" id="WP_146518284.1">
    <property type="nucleotide sequence ID" value="NZ_CP151726.1"/>
</dbReference>
<dbReference type="InterPro" id="IPR007627">
    <property type="entry name" value="RNA_pol_sigma70_r2"/>
</dbReference>
<keyword evidence="4 6" id="KW-0238">DNA-binding</keyword>
<dbReference type="InterPro" id="IPR036388">
    <property type="entry name" value="WH-like_DNA-bd_sf"/>
</dbReference>
<proteinExistence type="inferred from homology"/>
<evidence type="ECO:0000259" key="8">
    <source>
        <dbReference type="Pfam" id="PF08281"/>
    </source>
</evidence>
<keyword evidence="3 6" id="KW-0731">Sigma factor</keyword>
<dbReference type="Gene3D" id="1.10.10.10">
    <property type="entry name" value="Winged helix-like DNA-binding domain superfamily/Winged helix DNA-binding domain"/>
    <property type="match status" value="1"/>
</dbReference>
<dbReference type="Proteomes" id="UP000320176">
    <property type="component" value="Unassembled WGS sequence"/>
</dbReference>
<protein>
    <recommendedName>
        <fullName evidence="6">RNA polymerase sigma factor</fullName>
    </recommendedName>
</protein>
<evidence type="ECO:0000256" key="5">
    <source>
        <dbReference type="ARBA" id="ARBA00023163"/>
    </source>
</evidence>
<dbReference type="AlphaFoldDB" id="A0A5C6BA93"/>
<dbReference type="SUPFAM" id="SSF88946">
    <property type="entry name" value="Sigma2 domain of RNA polymerase sigma factors"/>
    <property type="match status" value="1"/>
</dbReference>
<sequence length="227" mass="25557">MTDSATIPIAADDGVSDKVHVPWKPIGRNPSGRNPIGRAVPGATTSADPCVDPVAMDQAWIEDHYPIVHRAAWTMTGDVWAAEDLAQETFVVALDCWNGFQGRSSRLTWLYGILLRLRQRRSRTLSRLQRRIETYAGLRPPQRAPDPIDEQMQTEWNASVWSLVRRLPKRQADAVTLRFAQQLTYQEIADAAGCSLGTAKSRVHEGLKKLRAHPECHDLMQQLSQQR</sequence>
<evidence type="ECO:0000256" key="4">
    <source>
        <dbReference type="ARBA" id="ARBA00023125"/>
    </source>
</evidence>